<comment type="similarity">
    <text evidence="9">Belongs to the WD repeat peroxin-7 family.</text>
</comment>
<keyword evidence="7" id="KW-0653">Protein transport</keyword>
<evidence type="ECO:0000256" key="2">
    <source>
        <dbReference type="ARBA" id="ARBA00004514"/>
    </source>
</evidence>
<keyword evidence="3" id="KW-0813">Transport</keyword>
<dbReference type="PROSITE" id="PS00678">
    <property type="entry name" value="WD_REPEATS_1"/>
    <property type="match status" value="1"/>
</dbReference>
<keyword evidence="13" id="KW-1185">Reference proteome</keyword>
<dbReference type="Proteomes" id="UP000188320">
    <property type="component" value="Unassembled WGS sequence"/>
</dbReference>
<dbReference type="GO" id="GO:0005829">
    <property type="term" value="C:cytosol"/>
    <property type="evidence" value="ECO:0007669"/>
    <property type="project" value="UniProtKB-SubCell"/>
</dbReference>
<evidence type="ECO:0000256" key="4">
    <source>
        <dbReference type="ARBA" id="ARBA00022490"/>
    </source>
</evidence>
<name>A0A1R1PW12_ZANCU</name>
<dbReference type="GO" id="GO:0005053">
    <property type="term" value="F:peroxisome matrix targeting signal-2 binding"/>
    <property type="evidence" value="ECO:0007669"/>
    <property type="project" value="InterPro"/>
</dbReference>
<proteinExistence type="inferred from homology"/>
<dbReference type="AlphaFoldDB" id="A0A1R1PW12"/>
<dbReference type="InterPro" id="IPR001680">
    <property type="entry name" value="WD40_rpt"/>
</dbReference>
<gene>
    <name evidence="12" type="ORF">AX774_g1299</name>
</gene>
<dbReference type="GO" id="GO:0016558">
    <property type="term" value="P:protein import into peroxisome matrix"/>
    <property type="evidence" value="ECO:0007669"/>
    <property type="project" value="InterPro"/>
</dbReference>
<evidence type="ECO:0000256" key="11">
    <source>
        <dbReference type="PROSITE-ProRule" id="PRU00221"/>
    </source>
</evidence>
<feature type="repeat" description="WD" evidence="11">
    <location>
        <begin position="53"/>
        <end position="87"/>
    </location>
</feature>
<evidence type="ECO:0000313" key="13">
    <source>
        <dbReference type="Proteomes" id="UP000188320"/>
    </source>
</evidence>
<protein>
    <recommendedName>
        <fullName evidence="10">Peroxin-7</fullName>
    </recommendedName>
</protein>
<comment type="subcellular location">
    <subcellularLocation>
        <location evidence="2">Cytoplasm</location>
        <location evidence="2">Cytosol</location>
    </subcellularLocation>
    <subcellularLocation>
        <location evidence="1">Peroxisome matrix</location>
    </subcellularLocation>
</comment>
<dbReference type="GO" id="GO:0005782">
    <property type="term" value="C:peroxisomal matrix"/>
    <property type="evidence" value="ECO:0007669"/>
    <property type="project" value="UniProtKB-SubCell"/>
</dbReference>
<dbReference type="EMBL" id="LSSK01000107">
    <property type="protein sequence ID" value="OMH85156.1"/>
    <property type="molecule type" value="Genomic_DNA"/>
</dbReference>
<evidence type="ECO:0000256" key="9">
    <source>
        <dbReference type="ARBA" id="ARBA00024017"/>
    </source>
</evidence>
<keyword evidence="8" id="KW-0576">Peroxisome</keyword>
<dbReference type="SMART" id="SM00320">
    <property type="entry name" value="WD40"/>
    <property type="match status" value="4"/>
</dbReference>
<dbReference type="InterPro" id="IPR020472">
    <property type="entry name" value="WD40_PAC1"/>
</dbReference>
<dbReference type="InterPro" id="IPR019775">
    <property type="entry name" value="WD40_repeat_CS"/>
</dbReference>
<dbReference type="OrthoDB" id="273771at2759"/>
<evidence type="ECO:0000313" key="12">
    <source>
        <dbReference type="EMBL" id="OMH85156.1"/>
    </source>
</evidence>
<evidence type="ECO:0000256" key="3">
    <source>
        <dbReference type="ARBA" id="ARBA00022448"/>
    </source>
</evidence>
<dbReference type="PANTHER" id="PTHR46027">
    <property type="entry name" value="PEROXISOMAL TARGETING SIGNAL 2 RECEPTOR"/>
    <property type="match status" value="1"/>
</dbReference>
<evidence type="ECO:0000256" key="7">
    <source>
        <dbReference type="ARBA" id="ARBA00022927"/>
    </source>
</evidence>
<dbReference type="PANTHER" id="PTHR46027:SF1">
    <property type="entry name" value="PEROXISOMAL TARGETING SIGNAL 2 RECEPTOR"/>
    <property type="match status" value="1"/>
</dbReference>
<dbReference type="Pfam" id="PF00400">
    <property type="entry name" value="WD40"/>
    <property type="match status" value="3"/>
</dbReference>
<dbReference type="InterPro" id="IPR044536">
    <property type="entry name" value="PEX7"/>
</dbReference>
<dbReference type="PROSITE" id="PS50082">
    <property type="entry name" value="WD_REPEATS_2"/>
    <property type="match status" value="1"/>
</dbReference>
<dbReference type="PROSITE" id="PS50294">
    <property type="entry name" value="WD_REPEATS_REGION"/>
    <property type="match status" value="1"/>
</dbReference>
<evidence type="ECO:0000256" key="8">
    <source>
        <dbReference type="ARBA" id="ARBA00023140"/>
    </source>
</evidence>
<accession>A0A1R1PW12</accession>
<evidence type="ECO:0000256" key="10">
    <source>
        <dbReference type="ARBA" id="ARBA00032565"/>
    </source>
</evidence>
<organism evidence="12 13">
    <name type="scientific">Zancudomyces culisetae</name>
    <name type="common">Gut fungus</name>
    <name type="synonym">Smittium culisetae</name>
    <dbReference type="NCBI Taxonomy" id="1213189"/>
    <lineage>
        <taxon>Eukaryota</taxon>
        <taxon>Fungi</taxon>
        <taxon>Fungi incertae sedis</taxon>
        <taxon>Zoopagomycota</taxon>
        <taxon>Kickxellomycotina</taxon>
        <taxon>Harpellomycetes</taxon>
        <taxon>Harpellales</taxon>
        <taxon>Legeriomycetaceae</taxon>
        <taxon>Zancudomyces</taxon>
    </lineage>
</organism>
<dbReference type="Gene3D" id="2.130.10.10">
    <property type="entry name" value="YVTN repeat-like/Quinoprotein amine dehydrogenase"/>
    <property type="match status" value="1"/>
</dbReference>
<comment type="caution">
    <text evidence="12">The sequence shown here is derived from an EMBL/GenBank/DDBJ whole genome shotgun (WGS) entry which is preliminary data.</text>
</comment>
<dbReference type="PRINTS" id="PR00320">
    <property type="entry name" value="GPROTEINBRPT"/>
</dbReference>
<keyword evidence="4" id="KW-0963">Cytoplasm</keyword>
<dbReference type="InterPro" id="IPR015943">
    <property type="entry name" value="WD40/YVTN_repeat-like_dom_sf"/>
</dbReference>
<keyword evidence="6" id="KW-0677">Repeat</keyword>
<keyword evidence="12" id="KW-0675">Receptor</keyword>
<sequence>MTFLGHEQNSCVYDISFSSKNPNMFASCGGDKTIRFWDAALPPSSSNTLTLANSGHRDQILSIDHNKYQQTMIATASTDKTIMLWDLANPTRPIIQLGPFDFPVRKLEFSPFHKQLLAVCGYDMRVSIWDIDKMRIVYQSSDATEFVFGINWSLFQPGLLASHSWDESVTCYQL</sequence>
<keyword evidence="5 11" id="KW-0853">WD repeat</keyword>
<evidence type="ECO:0000256" key="6">
    <source>
        <dbReference type="ARBA" id="ARBA00022737"/>
    </source>
</evidence>
<dbReference type="SUPFAM" id="SSF50978">
    <property type="entry name" value="WD40 repeat-like"/>
    <property type="match status" value="1"/>
</dbReference>
<dbReference type="InterPro" id="IPR036322">
    <property type="entry name" value="WD40_repeat_dom_sf"/>
</dbReference>
<evidence type="ECO:0000256" key="5">
    <source>
        <dbReference type="ARBA" id="ARBA00022574"/>
    </source>
</evidence>
<reference evidence="13" key="1">
    <citation type="submission" date="2017-01" db="EMBL/GenBank/DDBJ databases">
        <authorList>
            <person name="Wang Y."/>
            <person name="White M."/>
            <person name="Kvist S."/>
            <person name="Moncalvo J.-M."/>
        </authorList>
    </citation>
    <scope>NUCLEOTIDE SEQUENCE [LARGE SCALE GENOMIC DNA]</scope>
    <source>
        <strain evidence="13">COL-18-3</strain>
    </source>
</reference>
<evidence type="ECO:0000256" key="1">
    <source>
        <dbReference type="ARBA" id="ARBA00004253"/>
    </source>
</evidence>